<evidence type="ECO:0000256" key="1">
    <source>
        <dbReference type="SAM" id="Phobius"/>
    </source>
</evidence>
<gene>
    <name evidence="3" type="ORF">OG699_37340</name>
</gene>
<keyword evidence="1" id="KW-0472">Membrane</keyword>
<keyword evidence="1" id="KW-0812">Transmembrane</keyword>
<feature type="transmembrane region" description="Helical" evidence="1">
    <location>
        <begin position="21"/>
        <end position="40"/>
    </location>
</feature>
<feature type="transmembrane region" description="Helical" evidence="1">
    <location>
        <begin position="176"/>
        <end position="201"/>
    </location>
</feature>
<dbReference type="Pfam" id="PF10756">
    <property type="entry name" value="bPH_6"/>
    <property type="match status" value="1"/>
</dbReference>
<name>A0AAU3I7F9_9ACTN</name>
<dbReference type="InterPro" id="IPR019692">
    <property type="entry name" value="CFP-6_PH"/>
</dbReference>
<sequence length="240" mass="27019">MGTGYERLPREYRLKRSRMRLLLWVIATGTVSVALTLLNADDLSTSFTYPFLVAWVALMGWLFRATLRCSTTADLKAIHVRAMVKRRRLAWEDIQDIRVEPNPGAALHENAPDVQVYAFGRDGKKVLLPFLDDLHVNVEREVAVLLEAWEELRGEDWAPVPEAAARVDRHNARRGAMLNGFAISMMAFVPLTVPMLLPLFVDMPGWLGSVLQPLVVLGLGLPLVFALTAITTYRRRTRDG</sequence>
<protein>
    <submittedName>
        <fullName evidence="3">PH domain-containing protein</fullName>
    </submittedName>
</protein>
<keyword evidence="1" id="KW-1133">Transmembrane helix</keyword>
<evidence type="ECO:0000259" key="2">
    <source>
        <dbReference type="Pfam" id="PF10756"/>
    </source>
</evidence>
<accession>A0AAU3I7F9</accession>
<feature type="transmembrane region" description="Helical" evidence="1">
    <location>
        <begin position="213"/>
        <end position="233"/>
    </location>
</feature>
<dbReference type="AlphaFoldDB" id="A0AAU3I7F9"/>
<feature type="domain" description="Low molecular weight protein antigen 6 PH" evidence="2">
    <location>
        <begin position="68"/>
        <end position="129"/>
    </location>
</feature>
<reference evidence="3" key="1">
    <citation type="submission" date="2022-10" db="EMBL/GenBank/DDBJ databases">
        <title>The complete genomes of actinobacterial strains from the NBC collection.</title>
        <authorList>
            <person name="Joergensen T.S."/>
            <person name="Alvarez Arevalo M."/>
            <person name="Sterndorff E.B."/>
            <person name="Faurdal D."/>
            <person name="Vuksanovic O."/>
            <person name="Mourched A.-S."/>
            <person name="Charusanti P."/>
            <person name="Shaw S."/>
            <person name="Blin K."/>
            <person name="Weber T."/>
        </authorList>
    </citation>
    <scope>NUCLEOTIDE SEQUENCE</scope>
    <source>
        <strain evidence="3">NBC_01393</strain>
    </source>
</reference>
<evidence type="ECO:0000313" key="3">
    <source>
        <dbReference type="EMBL" id="WTZ13130.1"/>
    </source>
</evidence>
<organism evidence="3">
    <name type="scientific">Streptomyces sp. NBC_01393</name>
    <dbReference type="NCBI Taxonomy" id="2903851"/>
    <lineage>
        <taxon>Bacteria</taxon>
        <taxon>Bacillati</taxon>
        <taxon>Actinomycetota</taxon>
        <taxon>Actinomycetes</taxon>
        <taxon>Kitasatosporales</taxon>
        <taxon>Streptomycetaceae</taxon>
        <taxon>Streptomyces</taxon>
    </lineage>
</organism>
<proteinExistence type="predicted"/>
<feature type="transmembrane region" description="Helical" evidence="1">
    <location>
        <begin position="46"/>
        <end position="63"/>
    </location>
</feature>
<dbReference type="EMBL" id="CP109546">
    <property type="protein sequence ID" value="WTZ13130.1"/>
    <property type="molecule type" value="Genomic_DNA"/>
</dbReference>